<dbReference type="PROSITE" id="PS50835">
    <property type="entry name" value="IG_LIKE"/>
    <property type="match status" value="2"/>
</dbReference>
<dbReference type="PRINTS" id="PR01407">
    <property type="entry name" value="BUTYPHLNCDUF"/>
</dbReference>
<evidence type="ECO:0000256" key="4">
    <source>
        <dbReference type="ARBA" id="ARBA00022729"/>
    </source>
</evidence>
<dbReference type="GO" id="GO:0001817">
    <property type="term" value="P:regulation of cytokine production"/>
    <property type="evidence" value="ECO:0007669"/>
    <property type="project" value="TreeGrafter"/>
</dbReference>
<dbReference type="InterPro" id="IPR013320">
    <property type="entry name" value="ConA-like_dom_sf"/>
</dbReference>
<dbReference type="Gene3D" id="2.60.120.920">
    <property type="match status" value="1"/>
</dbReference>
<organism evidence="15 16">
    <name type="scientific">Phoxinus phoxinus</name>
    <name type="common">Eurasian minnow</name>
    <dbReference type="NCBI Taxonomy" id="58324"/>
    <lineage>
        <taxon>Eukaryota</taxon>
        <taxon>Metazoa</taxon>
        <taxon>Chordata</taxon>
        <taxon>Craniata</taxon>
        <taxon>Vertebrata</taxon>
        <taxon>Euteleostomi</taxon>
        <taxon>Actinopterygii</taxon>
        <taxon>Neopterygii</taxon>
        <taxon>Teleostei</taxon>
        <taxon>Ostariophysi</taxon>
        <taxon>Cypriniformes</taxon>
        <taxon>Leuciscidae</taxon>
        <taxon>Phoxininae</taxon>
        <taxon>Phoxinus</taxon>
    </lineage>
</organism>
<dbReference type="GO" id="GO:0050863">
    <property type="term" value="P:regulation of T cell activation"/>
    <property type="evidence" value="ECO:0007669"/>
    <property type="project" value="UniProtKB-ARBA"/>
</dbReference>
<dbReference type="Proteomes" id="UP001364617">
    <property type="component" value="Unassembled WGS sequence"/>
</dbReference>
<accession>A0AAN9DLK2</accession>
<feature type="chain" id="PRO_5042876656" description="Butyrophilin subfamily 1 member A1-like" evidence="12">
    <location>
        <begin position="20"/>
        <end position="518"/>
    </location>
</feature>
<evidence type="ECO:0000259" key="14">
    <source>
        <dbReference type="PROSITE" id="PS50835"/>
    </source>
</evidence>
<evidence type="ECO:0000259" key="13">
    <source>
        <dbReference type="PROSITE" id="PS50188"/>
    </source>
</evidence>
<keyword evidence="10" id="KW-0175">Coiled coil</keyword>
<keyword evidence="9" id="KW-0393">Immunoglobulin domain</keyword>
<evidence type="ECO:0000256" key="5">
    <source>
        <dbReference type="ARBA" id="ARBA00022989"/>
    </source>
</evidence>
<evidence type="ECO:0000256" key="8">
    <source>
        <dbReference type="ARBA" id="ARBA00023180"/>
    </source>
</evidence>
<keyword evidence="8" id="KW-0325">Glycoprotein</keyword>
<dbReference type="PANTHER" id="PTHR24100:SF151">
    <property type="entry name" value="ICOS LIGAND"/>
    <property type="match status" value="1"/>
</dbReference>
<evidence type="ECO:0000256" key="3">
    <source>
        <dbReference type="ARBA" id="ARBA00022692"/>
    </source>
</evidence>
<dbReference type="InterPro" id="IPR050504">
    <property type="entry name" value="IgSF_BTN/MOG"/>
</dbReference>
<evidence type="ECO:0000256" key="11">
    <source>
        <dbReference type="SAM" id="Phobius"/>
    </source>
</evidence>
<sequence length="518" mass="59107">MKFICLTLLFVCGITDSRSEQYEVVGPADPVFAVAGEDVILPCSVKPSISVVDMRVEWFRLDLKDSPLVHLYDDHEDRNTDQIQSYRGRTKLTLQELQTGNASLKLSTVRVSDEGLYKCFIQSKSWSDDVTVDVSVEAVGRPPVITVDGFDRSGGLHLQCESEGWYPEPDLEWLDSEGVSLSSETTETHRNTDRFSVKHTIIVYHSGKIHCRVKLKDHMLETQINTTNNRFISWRTSVILSSVLVVLVVIAGILIAVFALKNRAHIQLQDEHRKIQHAHDQLQDEHRKIQHAHDQLQDEHRKIQHAHKQLLQDEKRSIQNEKSTIQHERDQLLQSQKIIPPKAVKVTLDADTAHPRLIVSDDGKQVRYVNRLNAVDEGNNRFDDYLGVLGKDGFSSESFYFEVQVKDQTKWGLGVARESSNRKGGIDLSPDDGYWTVRRFNEKYSALDSSDVSLSLRVEPQRVGVFVDYEKGLVSFYDVKSMSLIYSYTGQSFNEKLYPFVGLGYRWNKNSTPLIICD</sequence>
<feature type="coiled-coil region" evidence="10">
    <location>
        <begin position="265"/>
        <end position="331"/>
    </location>
</feature>
<dbReference type="SMART" id="SM00589">
    <property type="entry name" value="PRY"/>
    <property type="match status" value="1"/>
</dbReference>
<protein>
    <recommendedName>
        <fullName evidence="17">Butyrophilin subfamily 1 member A1-like</fullName>
    </recommendedName>
</protein>
<feature type="domain" description="Ig-like" evidence="14">
    <location>
        <begin position="142"/>
        <end position="227"/>
    </location>
</feature>
<dbReference type="PROSITE" id="PS50188">
    <property type="entry name" value="B302_SPRY"/>
    <property type="match status" value="1"/>
</dbReference>
<evidence type="ECO:0000256" key="6">
    <source>
        <dbReference type="ARBA" id="ARBA00023136"/>
    </source>
</evidence>
<dbReference type="SMART" id="SM00449">
    <property type="entry name" value="SPRY"/>
    <property type="match status" value="1"/>
</dbReference>
<dbReference type="InterPro" id="IPR003879">
    <property type="entry name" value="Butyrophylin_SPRY"/>
</dbReference>
<feature type="domain" description="Ig-like" evidence="14">
    <location>
        <begin position="36"/>
        <end position="135"/>
    </location>
</feature>
<keyword evidence="7" id="KW-1015">Disulfide bond</keyword>
<dbReference type="InterPro" id="IPR003877">
    <property type="entry name" value="SPRY_dom"/>
</dbReference>
<evidence type="ECO:0000313" key="16">
    <source>
        <dbReference type="Proteomes" id="UP001364617"/>
    </source>
</evidence>
<comment type="subcellular location">
    <subcellularLocation>
        <location evidence="1">Membrane</location>
        <topology evidence="1">Single-pass type I membrane protein</topology>
    </subcellularLocation>
</comment>
<dbReference type="InterPro" id="IPR013106">
    <property type="entry name" value="Ig_V-set"/>
</dbReference>
<dbReference type="AlphaFoldDB" id="A0AAN9DLK2"/>
<evidence type="ECO:0000256" key="7">
    <source>
        <dbReference type="ARBA" id="ARBA00023157"/>
    </source>
</evidence>
<dbReference type="InterPro" id="IPR006574">
    <property type="entry name" value="PRY"/>
</dbReference>
<dbReference type="Pfam" id="PF00622">
    <property type="entry name" value="SPRY"/>
    <property type="match status" value="1"/>
</dbReference>
<evidence type="ECO:0000256" key="9">
    <source>
        <dbReference type="ARBA" id="ARBA00023319"/>
    </source>
</evidence>
<dbReference type="InterPro" id="IPR053896">
    <property type="entry name" value="BTN3A2-like_Ig-C"/>
</dbReference>
<reference evidence="15 16" key="1">
    <citation type="submission" date="2024-02" db="EMBL/GenBank/DDBJ databases">
        <title>Chromosome-level genome assembly of the Eurasian Minnow (Phoxinus phoxinus).</title>
        <authorList>
            <person name="Oriowo T.O."/>
            <person name="Martin S."/>
            <person name="Stange M."/>
            <person name="Chrysostomakis Y."/>
            <person name="Brown T."/>
            <person name="Winkler S."/>
            <person name="Kukowka S."/>
            <person name="Myers E.W."/>
            <person name="Bohne A."/>
        </authorList>
    </citation>
    <scope>NUCLEOTIDE SEQUENCE [LARGE SCALE GENOMIC DNA]</scope>
    <source>
        <strain evidence="15">ZFMK-TIS-60720</strain>
        <tissue evidence="15">Whole Organism</tissue>
    </source>
</reference>
<evidence type="ECO:0000256" key="1">
    <source>
        <dbReference type="ARBA" id="ARBA00004479"/>
    </source>
</evidence>
<evidence type="ECO:0000256" key="10">
    <source>
        <dbReference type="SAM" id="Coils"/>
    </source>
</evidence>
<name>A0AAN9DLK2_9TELE</name>
<dbReference type="FunFam" id="2.60.120.920:FF:000004">
    <property type="entry name" value="Butyrophilin subfamily 1 member A1"/>
    <property type="match status" value="1"/>
</dbReference>
<dbReference type="GO" id="GO:0009897">
    <property type="term" value="C:external side of plasma membrane"/>
    <property type="evidence" value="ECO:0007669"/>
    <property type="project" value="TreeGrafter"/>
</dbReference>
<feature type="domain" description="B30.2/SPRY" evidence="13">
    <location>
        <begin position="326"/>
        <end position="518"/>
    </location>
</feature>
<dbReference type="InterPro" id="IPR036179">
    <property type="entry name" value="Ig-like_dom_sf"/>
</dbReference>
<evidence type="ECO:0000256" key="2">
    <source>
        <dbReference type="ARBA" id="ARBA00007591"/>
    </source>
</evidence>
<dbReference type="Pfam" id="PF22705">
    <property type="entry name" value="C2-set_3"/>
    <property type="match status" value="1"/>
</dbReference>
<comment type="similarity">
    <text evidence="2">Belongs to the immunoglobulin superfamily. BTN/MOG family.</text>
</comment>
<dbReference type="Pfam" id="PF13765">
    <property type="entry name" value="PRY"/>
    <property type="match status" value="1"/>
</dbReference>
<evidence type="ECO:0000256" key="12">
    <source>
        <dbReference type="SAM" id="SignalP"/>
    </source>
</evidence>
<comment type="caution">
    <text evidence="15">The sequence shown here is derived from an EMBL/GenBank/DDBJ whole genome shotgun (WGS) entry which is preliminary data.</text>
</comment>
<dbReference type="GO" id="GO:0005102">
    <property type="term" value="F:signaling receptor binding"/>
    <property type="evidence" value="ECO:0007669"/>
    <property type="project" value="TreeGrafter"/>
</dbReference>
<dbReference type="GO" id="GO:0050852">
    <property type="term" value="P:T cell receptor signaling pathway"/>
    <property type="evidence" value="ECO:0007669"/>
    <property type="project" value="TreeGrafter"/>
</dbReference>
<keyword evidence="5 11" id="KW-1133">Transmembrane helix</keyword>
<dbReference type="Pfam" id="PF07686">
    <property type="entry name" value="V-set"/>
    <property type="match status" value="1"/>
</dbReference>
<dbReference type="EMBL" id="JAYKXH010000002">
    <property type="protein sequence ID" value="KAK7175322.1"/>
    <property type="molecule type" value="Genomic_DNA"/>
</dbReference>
<dbReference type="FunFam" id="2.60.40.10:FF:000142">
    <property type="entry name" value="V-set domain-containing T-cell activation inhibitor 1"/>
    <property type="match status" value="1"/>
</dbReference>
<dbReference type="GO" id="GO:1903037">
    <property type="term" value="P:regulation of leukocyte cell-cell adhesion"/>
    <property type="evidence" value="ECO:0007669"/>
    <property type="project" value="UniProtKB-ARBA"/>
</dbReference>
<dbReference type="SUPFAM" id="SSF49899">
    <property type="entry name" value="Concanavalin A-like lectins/glucanases"/>
    <property type="match status" value="1"/>
</dbReference>
<dbReference type="InterPro" id="IPR001870">
    <property type="entry name" value="B30.2/SPRY"/>
</dbReference>
<dbReference type="InterPro" id="IPR007110">
    <property type="entry name" value="Ig-like_dom"/>
</dbReference>
<dbReference type="FunFam" id="2.60.40.10:FF:002319">
    <property type="entry name" value="Zgc:162154"/>
    <property type="match status" value="1"/>
</dbReference>
<feature type="transmembrane region" description="Helical" evidence="11">
    <location>
        <begin position="238"/>
        <end position="260"/>
    </location>
</feature>
<dbReference type="Gene3D" id="2.60.40.10">
    <property type="entry name" value="Immunoglobulins"/>
    <property type="match status" value="2"/>
</dbReference>
<keyword evidence="3 11" id="KW-0812">Transmembrane</keyword>
<dbReference type="InterPro" id="IPR043136">
    <property type="entry name" value="B30.2/SPRY_sf"/>
</dbReference>
<dbReference type="SUPFAM" id="SSF48726">
    <property type="entry name" value="Immunoglobulin"/>
    <property type="match status" value="2"/>
</dbReference>
<dbReference type="SMART" id="SM00409">
    <property type="entry name" value="IG"/>
    <property type="match status" value="1"/>
</dbReference>
<dbReference type="InterPro" id="IPR003599">
    <property type="entry name" value="Ig_sub"/>
</dbReference>
<evidence type="ECO:0000313" key="15">
    <source>
        <dbReference type="EMBL" id="KAK7175322.1"/>
    </source>
</evidence>
<feature type="signal peptide" evidence="12">
    <location>
        <begin position="1"/>
        <end position="19"/>
    </location>
</feature>
<dbReference type="CDD" id="cd13733">
    <property type="entry name" value="SPRY_PRY_C-I_1"/>
    <property type="match status" value="1"/>
</dbReference>
<keyword evidence="6 11" id="KW-0472">Membrane</keyword>
<dbReference type="PANTHER" id="PTHR24100">
    <property type="entry name" value="BUTYROPHILIN"/>
    <property type="match status" value="1"/>
</dbReference>
<evidence type="ECO:0008006" key="17">
    <source>
        <dbReference type="Google" id="ProtNLM"/>
    </source>
</evidence>
<gene>
    <name evidence="15" type="ORF">R3I93_002276</name>
</gene>
<keyword evidence="4 12" id="KW-0732">Signal</keyword>
<dbReference type="InterPro" id="IPR013783">
    <property type="entry name" value="Ig-like_fold"/>
</dbReference>
<keyword evidence="16" id="KW-1185">Reference proteome</keyword>
<proteinExistence type="inferred from homology"/>
<dbReference type="SMART" id="SM00406">
    <property type="entry name" value="IGv"/>
    <property type="match status" value="1"/>
</dbReference>